<protein>
    <submittedName>
        <fullName evidence="3">Uncharacterized protein</fullName>
    </submittedName>
</protein>
<feature type="non-terminal residue" evidence="3">
    <location>
        <position position="1"/>
    </location>
</feature>
<sequence length="282" mass="31775">QLNQLNQPRGIYVDDDDHSIYIADTGNHRIVRWELGASNGEIVVGEKGQGISIDQLSEPIDVILDKEKKYIIICDYRNFRVIRWSRQNSHAPQVLMRPVFCYGLAMDNNGAIYTSDFSRHQVMRWQEGDAYSGMGTLIAGGHQSGNHFNQLSRPQYIFIDEYGSIYVADNLNNRVMKWLKNANEGILVAPGQVSDENTNSLSRPIGVIVDHMGNIYVTNEGSHRITRWSPSATEAITVVGEQYGSGPTPAMYSQDLSFDQQNNLYVVDTNNDRIQQFIVDGN</sequence>
<organism evidence="3 4">
    <name type="scientific">Adineta steineri</name>
    <dbReference type="NCBI Taxonomy" id="433720"/>
    <lineage>
        <taxon>Eukaryota</taxon>
        <taxon>Metazoa</taxon>
        <taxon>Spiralia</taxon>
        <taxon>Gnathifera</taxon>
        <taxon>Rotifera</taxon>
        <taxon>Eurotatoria</taxon>
        <taxon>Bdelloidea</taxon>
        <taxon>Adinetida</taxon>
        <taxon>Adinetidae</taxon>
        <taxon>Adineta</taxon>
    </lineage>
</organism>
<dbReference type="CDD" id="cd05819">
    <property type="entry name" value="NHL"/>
    <property type="match status" value="1"/>
</dbReference>
<dbReference type="InterPro" id="IPR011042">
    <property type="entry name" value="6-blade_b-propeller_TolB-like"/>
</dbReference>
<feature type="repeat" description="NHL" evidence="2">
    <location>
        <begin position="1"/>
        <end position="31"/>
    </location>
</feature>
<dbReference type="Pfam" id="PF01436">
    <property type="entry name" value="NHL"/>
    <property type="match status" value="1"/>
</dbReference>
<evidence type="ECO:0000256" key="1">
    <source>
        <dbReference type="ARBA" id="ARBA00022737"/>
    </source>
</evidence>
<proteinExistence type="predicted"/>
<name>A0A819PNV9_9BILA</name>
<dbReference type="AlphaFoldDB" id="A0A819PNV9"/>
<evidence type="ECO:0000256" key="2">
    <source>
        <dbReference type="PROSITE-ProRule" id="PRU00504"/>
    </source>
</evidence>
<dbReference type="GO" id="GO:0000209">
    <property type="term" value="P:protein polyubiquitination"/>
    <property type="evidence" value="ECO:0007669"/>
    <property type="project" value="TreeGrafter"/>
</dbReference>
<dbReference type="SUPFAM" id="SSF75011">
    <property type="entry name" value="3-carboxy-cis,cis-mucoante lactonizing enzyme"/>
    <property type="match status" value="1"/>
</dbReference>
<dbReference type="InterPro" id="IPR001258">
    <property type="entry name" value="NHL_repeat"/>
</dbReference>
<evidence type="ECO:0000313" key="4">
    <source>
        <dbReference type="Proteomes" id="UP000663868"/>
    </source>
</evidence>
<accession>A0A819PNV9</accession>
<dbReference type="PROSITE" id="PS51125">
    <property type="entry name" value="NHL"/>
    <property type="match status" value="1"/>
</dbReference>
<reference evidence="3" key="1">
    <citation type="submission" date="2021-02" db="EMBL/GenBank/DDBJ databases">
        <authorList>
            <person name="Nowell W R."/>
        </authorList>
    </citation>
    <scope>NUCLEOTIDE SEQUENCE</scope>
</reference>
<dbReference type="PANTHER" id="PTHR24104">
    <property type="entry name" value="E3 UBIQUITIN-PROTEIN LIGASE NHLRC1-RELATED"/>
    <property type="match status" value="1"/>
</dbReference>
<evidence type="ECO:0000313" key="3">
    <source>
        <dbReference type="EMBL" id="CAF4012310.1"/>
    </source>
</evidence>
<dbReference type="Gene3D" id="2.120.10.30">
    <property type="entry name" value="TolB, C-terminal domain"/>
    <property type="match status" value="2"/>
</dbReference>
<dbReference type="GO" id="GO:0061630">
    <property type="term" value="F:ubiquitin protein ligase activity"/>
    <property type="evidence" value="ECO:0007669"/>
    <property type="project" value="TreeGrafter"/>
</dbReference>
<dbReference type="GO" id="GO:0008270">
    <property type="term" value="F:zinc ion binding"/>
    <property type="evidence" value="ECO:0007669"/>
    <property type="project" value="UniProtKB-KW"/>
</dbReference>
<dbReference type="EMBL" id="CAJOBB010002977">
    <property type="protein sequence ID" value="CAF4012310.1"/>
    <property type="molecule type" value="Genomic_DNA"/>
</dbReference>
<dbReference type="PANTHER" id="PTHR24104:SF25">
    <property type="entry name" value="PROTEIN LIN-41"/>
    <property type="match status" value="1"/>
</dbReference>
<keyword evidence="1" id="KW-0677">Repeat</keyword>
<dbReference type="GO" id="GO:0043161">
    <property type="term" value="P:proteasome-mediated ubiquitin-dependent protein catabolic process"/>
    <property type="evidence" value="ECO:0007669"/>
    <property type="project" value="TreeGrafter"/>
</dbReference>
<comment type="caution">
    <text evidence="3">The sequence shown here is derived from an EMBL/GenBank/DDBJ whole genome shotgun (WGS) entry which is preliminary data.</text>
</comment>
<dbReference type="Proteomes" id="UP000663868">
    <property type="component" value="Unassembled WGS sequence"/>
</dbReference>
<gene>
    <name evidence="3" type="ORF">KXQ929_LOCUS29153</name>
</gene>
<dbReference type="InterPro" id="IPR050952">
    <property type="entry name" value="TRIM-NHL_E3_ligases"/>
</dbReference>